<sequence>MRLWARTGSSRLLSNCSRDGYFKLNIASPDSKQSTKGMAPLRITGSVMVWKYDFNSCNSPGIDSF</sequence>
<name>A0A176S758_9GAMM</name>
<dbReference type="AlphaFoldDB" id="A0A176S758"/>
<protein>
    <submittedName>
        <fullName evidence="1">Uncharacterized protein</fullName>
    </submittedName>
</protein>
<proteinExistence type="predicted"/>
<dbReference type="EMBL" id="LUTY01000121">
    <property type="protein sequence ID" value="OAD23875.1"/>
    <property type="molecule type" value="Genomic_DNA"/>
</dbReference>
<reference evidence="1 2" key="1">
    <citation type="submission" date="2016-05" db="EMBL/GenBank/DDBJ databases">
        <title>Single-cell genome of chain-forming Candidatus Thiomargarita nelsonii and comparison to other large sulfur-oxidizing bacteria.</title>
        <authorList>
            <person name="Winkel M."/>
            <person name="Salman V."/>
            <person name="Woyke T."/>
            <person name="Schulz-Vogt H."/>
            <person name="Richter M."/>
            <person name="Flood B."/>
            <person name="Bailey J."/>
            <person name="Amann R."/>
            <person name="Mussmann M."/>
        </authorList>
    </citation>
    <scope>NUCLEOTIDE SEQUENCE [LARGE SCALE GENOMIC DNA]</scope>
    <source>
        <strain evidence="1 2">THI036</strain>
    </source>
</reference>
<evidence type="ECO:0000313" key="2">
    <source>
        <dbReference type="Proteomes" id="UP000076962"/>
    </source>
</evidence>
<accession>A0A176S758</accession>
<organism evidence="1 2">
    <name type="scientific">Candidatus Thiomargarita nelsonii</name>
    <dbReference type="NCBI Taxonomy" id="1003181"/>
    <lineage>
        <taxon>Bacteria</taxon>
        <taxon>Pseudomonadati</taxon>
        <taxon>Pseudomonadota</taxon>
        <taxon>Gammaproteobacteria</taxon>
        <taxon>Thiotrichales</taxon>
        <taxon>Thiotrichaceae</taxon>
        <taxon>Thiomargarita</taxon>
    </lineage>
</organism>
<dbReference type="Proteomes" id="UP000076962">
    <property type="component" value="Unassembled WGS sequence"/>
</dbReference>
<evidence type="ECO:0000313" key="1">
    <source>
        <dbReference type="EMBL" id="OAD23875.1"/>
    </source>
</evidence>
<gene>
    <name evidence="1" type="ORF">THIOM_000282</name>
</gene>
<comment type="caution">
    <text evidence="1">The sequence shown here is derived from an EMBL/GenBank/DDBJ whole genome shotgun (WGS) entry which is preliminary data.</text>
</comment>
<keyword evidence="2" id="KW-1185">Reference proteome</keyword>